<dbReference type="WBParaSite" id="maker-uti_cns_0045889-snap-gene-1.9-mRNA-1">
    <property type="protein sequence ID" value="maker-uti_cns_0045889-snap-gene-1.9-mRNA-1"/>
    <property type="gene ID" value="maker-uti_cns_0045889-snap-gene-1.9"/>
</dbReference>
<evidence type="ECO:0000259" key="3">
    <source>
        <dbReference type="PROSITE" id="PS50222"/>
    </source>
</evidence>
<dbReference type="InterPro" id="IPR018247">
    <property type="entry name" value="EF_Hand_1_Ca_BS"/>
</dbReference>
<feature type="domain" description="EF-hand" evidence="3">
    <location>
        <begin position="111"/>
        <end position="146"/>
    </location>
</feature>
<dbReference type="PROSITE" id="PS50222">
    <property type="entry name" value="EF_HAND_2"/>
    <property type="match status" value="3"/>
</dbReference>
<keyword evidence="1" id="KW-0677">Repeat</keyword>
<dbReference type="GO" id="GO:0005509">
    <property type="term" value="F:calcium ion binding"/>
    <property type="evidence" value="ECO:0007669"/>
    <property type="project" value="InterPro"/>
</dbReference>
<dbReference type="InterPro" id="IPR050230">
    <property type="entry name" value="CALM/Myosin/TropC-like"/>
</dbReference>
<keyword evidence="4" id="KW-1185">Reference proteome</keyword>
<dbReference type="SMART" id="SM00054">
    <property type="entry name" value="EFh"/>
    <property type="match status" value="4"/>
</dbReference>
<evidence type="ECO:0000256" key="2">
    <source>
        <dbReference type="ARBA" id="ARBA00022837"/>
    </source>
</evidence>
<evidence type="ECO:0000256" key="1">
    <source>
        <dbReference type="ARBA" id="ARBA00022737"/>
    </source>
</evidence>
<dbReference type="AlphaFoldDB" id="A0A1I8J5P5"/>
<organism evidence="4 5">
    <name type="scientific">Macrostomum lignano</name>
    <dbReference type="NCBI Taxonomy" id="282301"/>
    <lineage>
        <taxon>Eukaryota</taxon>
        <taxon>Metazoa</taxon>
        <taxon>Spiralia</taxon>
        <taxon>Lophotrochozoa</taxon>
        <taxon>Platyhelminthes</taxon>
        <taxon>Rhabditophora</taxon>
        <taxon>Macrostomorpha</taxon>
        <taxon>Macrostomida</taxon>
        <taxon>Macrostomidae</taxon>
        <taxon>Macrostomum</taxon>
    </lineage>
</organism>
<reference evidence="5" key="1">
    <citation type="submission" date="2016-11" db="UniProtKB">
        <authorList>
            <consortium name="WormBaseParasite"/>
        </authorList>
    </citation>
    <scope>IDENTIFICATION</scope>
</reference>
<feature type="domain" description="EF-hand" evidence="3">
    <location>
        <begin position="73"/>
        <end position="108"/>
    </location>
</feature>
<dbReference type="Pfam" id="PF13499">
    <property type="entry name" value="EF-hand_7"/>
    <property type="match status" value="2"/>
</dbReference>
<keyword evidence="2" id="KW-0106">Calcium</keyword>
<dbReference type="InterPro" id="IPR011992">
    <property type="entry name" value="EF-hand-dom_pair"/>
</dbReference>
<feature type="domain" description="EF-hand" evidence="3">
    <location>
        <begin position="36"/>
        <end position="71"/>
    </location>
</feature>
<name>A0A1I8J5P5_9PLAT</name>
<dbReference type="Gene3D" id="1.10.238.10">
    <property type="entry name" value="EF-hand"/>
    <property type="match status" value="2"/>
</dbReference>
<evidence type="ECO:0000313" key="4">
    <source>
        <dbReference type="Proteomes" id="UP000095280"/>
    </source>
</evidence>
<dbReference type="PANTHER" id="PTHR23048">
    <property type="entry name" value="MYOSIN LIGHT CHAIN 1, 3"/>
    <property type="match status" value="1"/>
</dbReference>
<sequence length="146" mass="17411">MASDQDLLMAFKTIDKSNSGEITADELRTYLYKKRYNELFVQRYLRLFDRNRDGKITLEEYQNTLKEIPKAQREYSQWRELLETIDKDGNGHITKKELKSVVRQMGSNSLLKLADFDRFFEEGDSDYSGKLNYREFLDWLDRSQNA</sequence>
<dbReference type="GO" id="GO:0016460">
    <property type="term" value="C:myosin II complex"/>
    <property type="evidence" value="ECO:0007669"/>
    <property type="project" value="TreeGrafter"/>
</dbReference>
<protein>
    <submittedName>
        <fullName evidence="5">Calmodulin</fullName>
    </submittedName>
</protein>
<dbReference type="FunFam" id="1.10.238.10:FF:000003">
    <property type="entry name" value="Calmodulin A"/>
    <property type="match status" value="1"/>
</dbReference>
<proteinExistence type="predicted"/>
<dbReference type="InterPro" id="IPR002048">
    <property type="entry name" value="EF_hand_dom"/>
</dbReference>
<dbReference type="PANTHER" id="PTHR23048:SF0">
    <property type="entry name" value="CALMODULIN LIKE 3"/>
    <property type="match status" value="1"/>
</dbReference>
<dbReference type="SUPFAM" id="SSF47473">
    <property type="entry name" value="EF-hand"/>
    <property type="match status" value="1"/>
</dbReference>
<dbReference type="Proteomes" id="UP000095280">
    <property type="component" value="Unplaced"/>
</dbReference>
<accession>A0A1I8J5P5</accession>
<dbReference type="PROSITE" id="PS00018">
    <property type="entry name" value="EF_HAND_1"/>
    <property type="match status" value="2"/>
</dbReference>
<evidence type="ECO:0000313" key="5">
    <source>
        <dbReference type="WBParaSite" id="maker-uti_cns_0045889-snap-gene-1.9-mRNA-1"/>
    </source>
</evidence>